<dbReference type="InterPro" id="IPR003791">
    <property type="entry name" value="UPF0178"/>
</dbReference>
<evidence type="ECO:0000313" key="2">
    <source>
        <dbReference type="EMBL" id="MPM59412.1"/>
    </source>
</evidence>
<feature type="region of interest" description="Disordered" evidence="1">
    <location>
        <begin position="112"/>
        <end position="132"/>
    </location>
</feature>
<comment type="caution">
    <text evidence="2">The sequence shown here is derived from an EMBL/GenBank/DDBJ whole genome shotgun (WGS) entry which is preliminary data.</text>
</comment>
<gene>
    <name evidence="2" type="ORF">SDC9_106254</name>
</gene>
<name>A0A645B1T4_9ZZZZ</name>
<evidence type="ECO:0000256" key="1">
    <source>
        <dbReference type="SAM" id="MobiDB-lite"/>
    </source>
</evidence>
<dbReference type="EMBL" id="VSSQ01017278">
    <property type="protein sequence ID" value="MPM59412.1"/>
    <property type="molecule type" value="Genomic_DNA"/>
</dbReference>
<dbReference type="AlphaFoldDB" id="A0A645B1T4"/>
<dbReference type="PANTHER" id="PTHR35146">
    <property type="entry name" value="UPF0178 PROTEIN YAII"/>
    <property type="match status" value="1"/>
</dbReference>
<dbReference type="PANTHER" id="PTHR35146:SF1">
    <property type="entry name" value="UPF0178 PROTEIN YAII"/>
    <property type="match status" value="1"/>
</dbReference>
<reference evidence="2" key="1">
    <citation type="submission" date="2019-08" db="EMBL/GenBank/DDBJ databases">
        <authorList>
            <person name="Kucharzyk K."/>
            <person name="Murdoch R.W."/>
            <person name="Higgins S."/>
            <person name="Loffler F."/>
        </authorList>
    </citation>
    <scope>NUCLEOTIDE SEQUENCE</scope>
</reference>
<proteinExistence type="inferred from homology"/>
<sequence length="148" mass="16506">MKLIVDADACPKVVLQICHRLGREHAVPVWTVASFNHNIVSDYHIVVGSASQEADLKIINVTEAGDIVITQDWGLAAMVLGKQARCIGPSGREYHPDKIEFLLEEREVKAKLRRGGGRTKGPKKRTSDDDQAFETTLRRIFSNSEVRI</sequence>
<dbReference type="HAMAP" id="MF_00489">
    <property type="entry name" value="UPF0178"/>
    <property type="match status" value="1"/>
</dbReference>
<accession>A0A645B1T4</accession>
<dbReference type="Pfam" id="PF02639">
    <property type="entry name" value="DUF188"/>
    <property type="match status" value="1"/>
</dbReference>
<protein>
    <submittedName>
        <fullName evidence="2">Uncharacterized protein</fullName>
    </submittedName>
</protein>
<organism evidence="2">
    <name type="scientific">bioreactor metagenome</name>
    <dbReference type="NCBI Taxonomy" id="1076179"/>
    <lineage>
        <taxon>unclassified sequences</taxon>
        <taxon>metagenomes</taxon>
        <taxon>ecological metagenomes</taxon>
    </lineage>
</organism>
<feature type="compositionally biased region" description="Basic residues" evidence="1">
    <location>
        <begin position="112"/>
        <end position="124"/>
    </location>
</feature>